<feature type="transmembrane region" description="Helical" evidence="1">
    <location>
        <begin position="962"/>
        <end position="981"/>
    </location>
</feature>
<dbReference type="PRINTS" id="PR00702">
    <property type="entry name" value="ACRIFLAVINRP"/>
</dbReference>
<feature type="transmembrane region" description="Helical" evidence="1">
    <location>
        <begin position="332"/>
        <end position="351"/>
    </location>
</feature>
<dbReference type="PANTHER" id="PTHR32063:SF0">
    <property type="entry name" value="SWARMING MOTILITY PROTEIN SWRC"/>
    <property type="match status" value="1"/>
</dbReference>
<feature type="transmembrane region" description="Helical" evidence="1">
    <location>
        <begin position="461"/>
        <end position="484"/>
    </location>
</feature>
<dbReference type="Gene3D" id="3.30.70.1430">
    <property type="entry name" value="Multidrug efflux transporter AcrB pore domain"/>
    <property type="match status" value="2"/>
</dbReference>
<dbReference type="SUPFAM" id="SSF82714">
    <property type="entry name" value="Multidrug efflux transporter AcrB TolC docking domain, DN and DC subdomains"/>
    <property type="match status" value="2"/>
</dbReference>
<feature type="transmembrane region" description="Helical" evidence="1">
    <location>
        <begin position="916"/>
        <end position="941"/>
    </location>
</feature>
<proteinExistence type="predicted"/>
<protein>
    <submittedName>
        <fullName evidence="2">Efflux RND transporter permease subunit</fullName>
    </submittedName>
</protein>
<keyword evidence="1" id="KW-0472">Membrane</keyword>
<feature type="transmembrane region" description="Helical" evidence="1">
    <location>
        <begin position="12"/>
        <end position="34"/>
    </location>
</feature>
<feature type="transmembrane region" description="Helical" evidence="1">
    <location>
        <begin position="527"/>
        <end position="545"/>
    </location>
</feature>
<feature type="transmembrane region" description="Helical" evidence="1">
    <location>
        <begin position="890"/>
        <end position="910"/>
    </location>
</feature>
<keyword evidence="1" id="KW-1133">Transmembrane helix</keyword>
<gene>
    <name evidence="2" type="ORF">FXF47_02610</name>
</gene>
<dbReference type="InterPro" id="IPR027463">
    <property type="entry name" value="AcrB_DN_DC_subdom"/>
</dbReference>
<feature type="transmembrane region" description="Helical" evidence="1">
    <location>
        <begin position="429"/>
        <end position="449"/>
    </location>
</feature>
<dbReference type="Gene3D" id="1.20.1640.10">
    <property type="entry name" value="Multidrug efflux transporter AcrB transmembrane domain"/>
    <property type="match status" value="2"/>
</dbReference>
<keyword evidence="3" id="KW-1185">Reference proteome</keyword>
<name>A0A5D0MHC1_9BACT</name>
<dbReference type="PANTHER" id="PTHR32063">
    <property type="match status" value="1"/>
</dbReference>
<accession>A0A5D0MHC1</accession>
<dbReference type="GO" id="GO:0005886">
    <property type="term" value="C:plasma membrane"/>
    <property type="evidence" value="ECO:0007669"/>
    <property type="project" value="TreeGrafter"/>
</dbReference>
<feature type="transmembrane region" description="Helical" evidence="1">
    <location>
        <begin position="358"/>
        <end position="378"/>
    </location>
</feature>
<feature type="transmembrane region" description="Helical" evidence="1">
    <location>
        <begin position="993"/>
        <end position="1019"/>
    </location>
</feature>
<comment type="caution">
    <text evidence="2">The sequence shown here is derived from an EMBL/GenBank/DDBJ whole genome shotgun (WGS) entry which is preliminary data.</text>
</comment>
<reference evidence="2" key="1">
    <citation type="submission" date="2019-08" db="EMBL/GenBank/DDBJ databases">
        <title>Genomic characterization of a novel candidate phylum (ARYD3) from a high temperature, high salinity tertiary oil reservoir in north central Oklahoma, USA.</title>
        <authorList>
            <person name="Youssef N.H."/>
            <person name="Yadav A."/>
            <person name="Elshahed M.S."/>
        </authorList>
    </citation>
    <scope>NUCLEOTIDE SEQUENCE [LARGE SCALE GENOMIC DNA]</scope>
    <source>
        <strain evidence="2">ARYD3</strain>
    </source>
</reference>
<feature type="transmembrane region" description="Helical" evidence="1">
    <location>
        <begin position="860"/>
        <end position="878"/>
    </location>
</feature>
<organism evidence="2 3">
    <name type="scientific">Candidatus Mcinerneyibacterium aminivorans</name>
    <dbReference type="NCBI Taxonomy" id="2703815"/>
    <lineage>
        <taxon>Bacteria</taxon>
        <taxon>Candidatus Macinerneyibacteriota</taxon>
        <taxon>Candidatus Mcinerneyibacteria</taxon>
        <taxon>Candidatus Mcinerneyibacteriales</taxon>
        <taxon>Candidatus Mcinerneyibacteriaceae</taxon>
        <taxon>Candidatus Mcinerneyibacterium</taxon>
    </lineage>
</organism>
<evidence type="ECO:0000313" key="3">
    <source>
        <dbReference type="Proteomes" id="UP000324143"/>
    </source>
</evidence>
<evidence type="ECO:0000256" key="1">
    <source>
        <dbReference type="SAM" id="Phobius"/>
    </source>
</evidence>
<dbReference type="SUPFAM" id="SSF82866">
    <property type="entry name" value="Multidrug efflux transporter AcrB transmembrane domain"/>
    <property type="match status" value="2"/>
</dbReference>
<sequence length="1031" mass="114924">MKLPNFGVKRPIATLMIFVAILFLGILSLMLLGIDLFPDISNPYASVITTYQGASAEDVEKKVTEVIEKNVSTVSNVKEVTSVSSEGVSAVTVEFEWGKDLDAGVSDLREALDFASADLPDDVGDPSIFKFDISQMPILFFAISAKYNTKQMRYIVDDQLVQPLKRVPGIGSVQMRGGPIREVRVYFDREKLNDIGLNVYTLAEMIDSQNQNIPAGNIENEKRDVLVRIPEEYESVEELKNLIVANKRGNIVRLKDVATINDDYYQEERYVEVNGKSGMVAMVQKQSGANTVQVIERAKEKMKEIEANLPSDFDVQIVFDNSEFIKDSINNLTKTIFTGGILVILIVLLFLRNIRGSAIIVLIIPFSLIIAFILLYVNGFTINMISLSALAVSIGMVVDNGIVVLENIYRHLEKGEKPNEAAMWGASEVGGAILASSITTAVIFLPIFFINDISAMLFKQLGYAMIIVLAGSLLASLLLIPMLASKFLKRKKIKSKFFNKSEAIFTKIEDIYGKIINWSIWHRKTTIISAVLIFAISIGVLLTSVGTEFMPTSDSGQVQMRVYTPQGTSLEKTKEIGLRLQKKIVDKYRDIIDKYYFIVGTSESNIGAAFGQDEGTNIAELSYQLVKVVNREKSSQEVTEEIRQMVEDTKGVEKISISSEDFFRQMFGGGGSPLRIEVYGYDLDETFELSKLVERRVSEIKGVRNTSISRDMGKPEIQLDFNRERLYQSGLSVGSIGNQVRAQFSGLIASKYRAEDEEYDIFMRLKDEYKKNISDIKGMYILNKMGNKIPLENLADVELSQGPVEIERKDQNRVIYVTANTYGRSFGEVASEVRDVLNRIEKPKGTDLVLTGQAKDQAKSFRLLALAVLAGIVLVYMVMASQFESLKDPFIIMFSIPFAFSGVFFILAITGVDLSIIVFIGMILLVGMVVNNAIVLIDYINLLRKRDYKLVDAILTACKQRLRPVLMTALTTMFGMLPLALSSGEGAESWIPLGISVIGGLFFSTFVTLILIPTIYMIIERKNAAERGELK</sequence>
<dbReference type="EMBL" id="VSIX01000029">
    <property type="protein sequence ID" value="TYB31782.1"/>
    <property type="molecule type" value="Genomic_DNA"/>
</dbReference>
<feature type="transmembrane region" description="Helical" evidence="1">
    <location>
        <begin position="384"/>
        <end position="408"/>
    </location>
</feature>
<dbReference type="AlphaFoldDB" id="A0A5D0MHC1"/>
<dbReference type="Gene3D" id="3.30.70.1440">
    <property type="entry name" value="Multidrug efflux transporter AcrB pore domain"/>
    <property type="match status" value="1"/>
</dbReference>
<dbReference type="GO" id="GO:0042910">
    <property type="term" value="F:xenobiotic transmembrane transporter activity"/>
    <property type="evidence" value="ECO:0007669"/>
    <property type="project" value="TreeGrafter"/>
</dbReference>
<dbReference type="InterPro" id="IPR001036">
    <property type="entry name" value="Acrflvin-R"/>
</dbReference>
<dbReference type="Gene3D" id="3.30.70.1320">
    <property type="entry name" value="Multidrug efflux transporter AcrB pore domain like"/>
    <property type="match status" value="1"/>
</dbReference>
<dbReference type="Gene3D" id="3.30.2090.10">
    <property type="entry name" value="Multidrug efflux transporter AcrB TolC docking domain, DN and DC subdomains"/>
    <property type="match status" value="2"/>
</dbReference>
<dbReference type="Proteomes" id="UP000324143">
    <property type="component" value="Unassembled WGS sequence"/>
</dbReference>
<evidence type="ECO:0000313" key="2">
    <source>
        <dbReference type="EMBL" id="TYB31782.1"/>
    </source>
</evidence>
<dbReference type="SUPFAM" id="SSF82693">
    <property type="entry name" value="Multidrug efflux transporter AcrB pore domain, PN1, PN2, PC1 and PC2 subdomains"/>
    <property type="match status" value="3"/>
</dbReference>
<dbReference type="Pfam" id="PF00873">
    <property type="entry name" value="ACR_tran"/>
    <property type="match status" value="1"/>
</dbReference>
<keyword evidence="1" id="KW-0812">Transmembrane</keyword>